<proteinExistence type="predicted"/>
<dbReference type="Pfam" id="PF20322">
    <property type="entry name" value="DUF6617"/>
    <property type="match status" value="1"/>
</dbReference>
<evidence type="ECO:0000313" key="1">
    <source>
        <dbReference type="EMBL" id="MBN7816846.1"/>
    </source>
</evidence>
<keyword evidence="2" id="KW-1185">Reference proteome</keyword>
<dbReference type="Proteomes" id="UP000664480">
    <property type="component" value="Unassembled WGS sequence"/>
</dbReference>
<sequence>MSASLETYNRILFLDLRPWLLSGFSELKFKQDLQDLKKAFYQVQPLYEVSFPKALTNKRKYFLSLIDAEALEYLNYIHKQVSESINTNAKKYHVHMALTRTLNEKLRETAQAIQEQEYSPNQYDPTFGVLPTDTSIADGAYILFYLKHQLVRLYLEIQDSYPELLKEEPLTEDDIYLTYFNHTAPNPSHVSEAVPIQIASPSNPKAIAQAAKTFKALTNDFRDTSKGILSYDAIIKNPTRFASFEESLFQNGYIDENYKFVDKHGMKNEMAAIYHQLINKGYFHQRTFQPTKQIKDVDIRKFLDHRYQANLDKQFRTYRQNPDQLAEYIDSQYWLTKLPLG</sequence>
<evidence type="ECO:0000313" key="2">
    <source>
        <dbReference type="Proteomes" id="UP000664480"/>
    </source>
</evidence>
<dbReference type="RefSeq" id="WP_206587503.1">
    <property type="nucleotide sequence ID" value="NZ_JAFKCU010000003.1"/>
</dbReference>
<name>A0ABS3CIB7_9BACT</name>
<accession>A0ABS3CIB7</accession>
<protein>
    <submittedName>
        <fullName evidence="1">Uncharacterized protein</fullName>
    </submittedName>
</protein>
<dbReference type="EMBL" id="JAFKCU010000003">
    <property type="protein sequence ID" value="MBN7816846.1"/>
    <property type="molecule type" value="Genomic_DNA"/>
</dbReference>
<gene>
    <name evidence="1" type="ORF">J0A69_15470</name>
</gene>
<comment type="caution">
    <text evidence="1">The sequence shown here is derived from an EMBL/GenBank/DDBJ whole genome shotgun (WGS) entry which is preliminary data.</text>
</comment>
<reference evidence="1 2" key="1">
    <citation type="submission" date="2021-03" db="EMBL/GenBank/DDBJ databases">
        <title>novel species isolated from a fishpond in China.</title>
        <authorList>
            <person name="Lu H."/>
            <person name="Cai Z."/>
        </authorList>
    </citation>
    <scope>NUCLEOTIDE SEQUENCE [LARGE SCALE GENOMIC DNA]</scope>
    <source>
        <strain evidence="1 2">YJ13C</strain>
    </source>
</reference>
<dbReference type="InterPro" id="IPR046725">
    <property type="entry name" value="DUF6617"/>
</dbReference>
<organism evidence="1 2">
    <name type="scientific">Algoriphagus pacificus</name>
    <dbReference type="NCBI Taxonomy" id="2811234"/>
    <lineage>
        <taxon>Bacteria</taxon>
        <taxon>Pseudomonadati</taxon>
        <taxon>Bacteroidota</taxon>
        <taxon>Cytophagia</taxon>
        <taxon>Cytophagales</taxon>
        <taxon>Cyclobacteriaceae</taxon>
        <taxon>Algoriphagus</taxon>
    </lineage>
</organism>